<feature type="region of interest" description="Disordered" evidence="5">
    <location>
        <begin position="270"/>
        <end position="338"/>
    </location>
</feature>
<reference evidence="8" key="2">
    <citation type="submission" date="2025-08" db="UniProtKB">
        <authorList>
            <consortium name="Ensembl"/>
        </authorList>
    </citation>
    <scope>IDENTIFICATION</scope>
</reference>
<dbReference type="Pfam" id="PF00102">
    <property type="entry name" value="Y_phosphatase"/>
    <property type="match status" value="1"/>
</dbReference>
<evidence type="ECO:0000313" key="9">
    <source>
        <dbReference type="Proteomes" id="UP000694429"/>
    </source>
</evidence>
<evidence type="ECO:0000256" key="5">
    <source>
        <dbReference type="SAM" id="MobiDB-lite"/>
    </source>
</evidence>
<evidence type="ECO:0000259" key="7">
    <source>
        <dbReference type="PROSITE" id="PS50056"/>
    </source>
</evidence>
<evidence type="ECO:0000313" key="8">
    <source>
        <dbReference type="Ensembl" id="ENSCAFP00030035830.1"/>
    </source>
</evidence>
<protein>
    <recommendedName>
        <fullName evidence="1">protein-tyrosine-phosphatase</fullName>
        <ecNumber evidence="1">3.1.3.48</ecNumber>
    </recommendedName>
</protein>
<dbReference type="PANTHER" id="PTHR45983">
    <property type="entry name" value="TYROSINE PHOSPHATSE N18, PUTATIVE-RELATED"/>
    <property type="match status" value="1"/>
</dbReference>
<name>A0A8C0P6V7_CANLF</name>
<dbReference type="PROSITE" id="PS50055">
    <property type="entry name" value="TYR_PHOSPHATASE_PTP"/>
    <property type="match status" value="1"/>
</dbReference>
<evidence type="ECO:0000256" key="3">
    <source>
        <dbReference type="ARBA" id="ARBA00022912"/>
    </source>
</evidence>
<accession>A0A8C0P6V7</accession>
<feature type="compositionally biased region" description="Gly residues" evidence="5">
    <location>
        <begin position="246"/>
        <end position="259"/>
    </location>
</feature>
<dbReference type="EC" id="3.1.3.48" evidence="1"/>
<dbReference type="Gene3D" id="3.90.190.10">
    <property type="entry name" value="Protein tyrosine phosphatase superfamily"/>
    <property type="match status" value="1"/>
</dbReference>
<dbReference type="InterPro" id="IPR003595">
    <property type="entry name" value="Tyr_Pase_cat"/>
</dbReference>
<dbReference type="Proteomes" id="UP000694429">
    <property type="component" value="Chromosome 25"/>
</dbReference>
<dbReference type="SMART" id="SM00404">
    <property type="entry name" value="PTPc_motif"/>
    <property type="match status" value="1"/>
</dbReference>
<dbReference type="PANTHER" id="PTHR45983:SF4">
    <property type="entry name" value="TYROSINE-PROTEIN PHOSPHATASE NON-RECEPTOR TYPE 18"/>
    <property type="match status" value="1"/>
</dbReference>
<feature type="domain" description="Tyrosine specific protein phosphatases" evidence="7">
    <location>
        <begin position="97"/>
        <end position="166"/>
    </location>
</feature>
<comment type="similarity">
    <text evidence="4">Belongs to the protein-tyrosine phosphatase family. Non-receptor class 4 subfamily.</text>
</comment>
<dbReference type="PRINTS" id="PR00700">
    <property type="entry name" value="PRTYPHPHTASE"/>
</dbReference>
<dbReference type="InterPro" id="IPR000242">
    <property type="entry name" value="PTP_cat"/>
</dbReference>
<evidence type="ECO:0000256" key="2">
    <source>
        <dbReference type="ARBA" id="ARBA00022801"/>
    </source>
</evidence>
<dbReference type="PROSITE" id="PS50056">
    <property type="entry name" value="TYR_PHOSPHATASE_2"/>
    <property type="match status" value="1"/>
</dbReference>
<evidence type="ECO:0000259" key="6">
    <source>
        <dbReference type="PROSITE" id="PS50055"/>
    </source>
</evidence>
<sequence>MFPSGKPWKRFEPNAFFKICCLTLIFNQKCFVCCKCLLAPLFSSLFPPAPHPQTRETRLNTDIVLRTLQVTFQKNCPSVYQLQYMSWPDRGVPSNPEHVLTMVEEAYHLQGSGPSPLCVHCVLCTVDYVRQLLLTQMIPPNFSLFNVVLEMRNQRPAAVQTEEQYRFLYHTVAQMFSALQNTNPLYQNFKEHCAPVYEDALSFQTSLALTTTPRPVGEVLSISEPGPPGLAMADTYAVVQKRGAPAGPGAGAGARGAGAGADEAPLYSQVRPRARRPPAHAEDARGLLPGGVPADQSPAGPDAYEDVVDGPQTGGLGFNLRIGRPKGPRDPPADWSQV</sequence>
<dbReference type="InterPro" id="IPR029021">
    <property type="entry name" value="Prot-tyrosine_phosphatase-like"/>
</dbReference>
<keyword evidence="2" id="KW-0378">Hydrolase</keyword>
<proteinExistence type="inferred from homology"/>
<evidence type="ECO:0000256" key="4">
    <source>
        <dbReference type="ARBA" id="ARBA00034734"/>
    </source>
</evidence>
<dbReference type="SMART" id="SM00194">
    <property type="entry name" value="PTPc"/>
    <property type="match status" value="1"/>
</dbReference>
<keyword evidence="3" id="KW-0904">Protein phosphatase</keyword>
<feature type="region of interest" description="Disordered" evidence="5">
    <location>
        <begin position="244"/>
        <end position="263"/>
    </location>
</feature>
<dbReference type="InterPro" id="IPR000387">
    <property type="entry name" value="Tyr_Pase_dom"/>
</dbReference>
<dbReference type="GO" id="GO:0005737">
    <property type="term" value="C:cytoplasm"/>
    <property type="evidence" value="ECO:0007669"/>
    <property type="project" value="UniProtKB-ARBA"/>
</dbReference>
<feature type="domain" description="Tyrosine-protein phosphatase" evidence="6">
    <location>
        <begin position="62"/>
        <end position="175"/>
    </location>
</feature>
<dbReference type="Ensembl" id="ENSCAFT00030041066.1">
    <property type="protein sequence ID" value="ENSCAFP00030035830.1"/>
    <property type="gene ID" value="ENSCAFG00030022332.1"/>
</dbReference>
<dbReference type="SUPFAM" id="SSF52799">
    <property type="entry name" value="(Phosphotyrosine protein) phosphatases II"/>
    <property type="match status" value="1"/>
</dbReference>
<dbReference type="InterPro" id="IPR047170">
    <property type="entry name" value="PTN12/18/22"/>
</dbReference>
<organism evidence="8 9">
    <name type="scientific">Canis lupus familiaris</name>
    <name type="common">Dog</name>
    <name type="synonym">Canis familiaris</name>
    <dbReference type="NCBI Taxonomy" id="9615"/>
    <lineage>
        <taxon>Eukaryota</taxon>
        <taxon>Metazoa</taxon>
        <taxon>Chordata</taxon>
        <taxon>Craniata</taxon>
        <taxon>Vertebrata</taxon>
        <taxon>Euteleostomi</taxon>
        <taxon>Mammalia</taxon>
        <taxon>Eutheria</taxon>
        <taxon>Laurasiatheria</taxon>
        <taxon>Carnivora</taxon>
        <taxon>Caniformia</taxon>
        <taxon>Canidae</taxon>
        <taxon>Canis</taxon>
    </lineage>
</organism>
<dbReference type="AlphaFoldDB" id="A0A8C0P6V7"/>
<reference evidence="8" key="1">
    <citation type="submission" date="2019-03" db="EMBL/GenBank/DDBJ databases">
        <authorList>
            <person name="Warren W.C."/>
            <person name="Johnson G.S."/>
        </authorList>
    </citation>
    <scope>NUCLEOTIDE SEQUENCE [LARGE SCALE GENOMIC DNA]</scope>
    <source>
        <strain evidence="8">Basenji</strain>
    </source>
</reference>
<dbReference type="GO" id="GO:0004726">
    <property type="term" value="F:non-membrane spanning protein tyrosine phosphatase activity"/>
    <property type="evidence" value="ECO:0007669"/>
    <property type="project" value="InterPro"/>
</dbReference>
<evidence type="ECO:0000256" key="1">
    <source>
        <dbReference type="ARBA" id="ARBA00013064"/>
    </source>
</evidence>